<dbReference type="EMBL" id="UHIO01000001">
    <property type="protein sequence ID" value="SUP42580.1"/>
    <property type="molecule type" value="Genomic_DNA"/>
</dbReference>
<dbReference type="NCBIfam" id="TIGR02432">
    <property type="entry name" value="lysidine_TilS_N"/>
    <property type="match status" value="1"/>
</dbReference>
<organism evidence="10 11">
    <name type="scientific">Veillonella criceti</name>
    <dbReference type="NCBI Taxonomy" id="103891"/>
    <lineage>
        <taxon>Bacteria</taxon>
        <taxon>Bacillati</taxon>
        <taxon>Bacillota</taxon>
        <taxon>Negativicutes</taxon>
        <taxon>Veillonellales</taxon>
        <taxon>Veillonellaceae</taxon>
        <taxon>Veillonella</taxon>
    </lineage>
</organism>
<dbReference type="PANTHER" id="PTHR43033:SF1">
    <property type="entry name" value="TRNA(ILE)-LYSIDINE SYNTHASE-RELATED"/>
    <property type="match status" value="1"/>
</dbReference>
<keyword evidence="11" id="KW-1185">Reference proteome</keyword>
<dbReference type="InterPro" id="IPR011063">
    <property type="entry name" value="TilS/TtcA_N"/>
</dbReference>
<comment type="catalytic activity">
    <reaction evidence="7 8">
        <text>cytidine(34) in tRNA(Ile2) + L-lysine + ATP = lysidine(34) in tRNA(Ile2) + AMP + diphosphate + H(+)</text>
        <dbReference type="Rhea" id="RHEA:43744"/>
        <dbReference type="Rhea" id="RHEA-COMP:10625"/>
        <dbReference type="Rhea" id="RHEA-COMP:10670"/>
        <dbReference type="ChEBI" id="CHEBI:15378"/>
        <dbReference type="ChEBI" id="CHEBI:30616"/>
        <dbReference type="ChEBI" id="CHEBI:32551"/>
        <dbReference type="ChEBI" id="CHEBI:33019"/>
        <dbReference type="ChEBI" id="CHEBI:82748"/>
        <dbReference type="ChEBI" id="CHEBI:83665"/>
        <dbReference type="ChEBI" id="CHEBI:456215"/>
        <dbReference type="EC" id="6.3.4.19"/>
    </reaction>
</comment>
<evidence type="ECO:0000256" key="7">
    <source>
        <dbReference type="ARBA" id="ARBA00048539"/>
    </source>
</evidence>
<dbReference type="AlphaFoldDB" id="A0A380NKD4"/>
<feature type="binding site" evidence="8">
    <location>
        <begin position="40"/>
        <end position="45"/>
    </location>
    <ligand>
        <name>ATP</name>
        <dbReference type="ChEBI" id="CHEBI:30616"/>
    </ligand>
</feature>
<evidence type="ECO:0000256" key="1">
    <source>
        <dbReference type="ARBA" id="ARBA00004496"/>
    </source>
</evidence>
<dbReference type="GO" id="GO:0005524">
    <property type="term" value="F:ATP binding"/>
    <property type="evidence" value="ECO:0007669"/>
    <property type="project" value="UniProtKB-UniRule"/>
</dbReference>
<evidence type="ECO:0000256" key="6">
    <source>
        <dbReference type="ARBA" id="ARBA00022840"/>
    </source>
</evidence>
<dbReference type="InterPro" id="IPR012094">
    <property type="entry name" value="tRNA_Ile_lys_synt"/>
</dbReference>
<dbReference type="SUPFAM" id="SSF82829">
    <property type="entry name" value="MesJ substrate recognition domain-like"/>
    <property type="match status" value="1"/>
</dbReference>
<evidence type="ECO:0000259" key="9">
    <source>
        <dbReference type="SMART" id="SM00977"/>
    </source>
</evidence>
<dbReference type="InterPro" id="IPR012796">
    <property type="entry name" value="Lysidine-tRNA-synth_C"/>
</dbReference>
<protein>
    <recommendedName>
        <fullName evidence="8">tRNA(Ile)-lysidine synthase</fullName>
        <ecNumber evidence="8">6.3.4.19</ecNumber>
    </recommendedName>
    <alternativeName>
        <fullName evidence="8">tRNA(Ile)-2-lysyl-cytidine synthase</fullName>
    </alternativeName>
    <alternativeName>
        <fullName evidence="8">tRNA(Ile)-lysidine synthetase</fullName>
    </alternativeName>
</protein>
<comment type="function">
    <text evidence="8">Ligates lysine onto the cytidine present at position 34 of the AUA codon-specific tRNA(Ile) that contains the anticodon CAU, in an ATP-dependent manner. Cytidine is converted to lysidine, thus changing the amino acid specificity of the tRNA from methionine to isoleucine.</text>
</comment>
<dbReference type="Pfam" id="PF11734">
    <property type="entry name" value="TilS_C"/>
    <property type="match status" value="1"/>
</dbReference>
<dbReference type="SUPFAM" id="SSF56037">
    <property type="entry name" value="PheT/TilS domain"/>
    <property type="match status" value="1"/>
</dbReference>
<accession>A0A380NKD4</accession>
<evidence type="ECO:0000256" key="5">
    <source>
        <dbReference type="ARBA" id="ARBA00022741"/>
    </source>
</evidence>
<keyword evidence="4 8" id="KW-0819">tRNA processing</keyword>
<dbReference type="PANTHER" id="PTHR43033">
    <property type="entry name" value="TRNA(ILE)-LYSIDINE SYNTHASE-RELATED"/>
    <property type="match status" value="1"/>
</dbReference>
<comment type="domain">
    <text evidence="8">The N-terminal region contains the highly conserved SGGXDS motif, predicted to be a P-loop motif involved in ATP binding.</text>
</comment>
<evidence type="ECO:0000256" key="3">
    <source>
        <dbReference type="ARBA" id="ARBA00022598"/>
    </source>
</evidence>
<comment type="subcellular location">
    <subcellularLocation>
        <location evidence="1 8">Cytoplasm</location>
    </subcellularLocation>
</comment>
<reference evidence="10 11" key="1">
    <citation type="submission" date="2018-06" db="EMBL/GenBank/DDBJ databases">
        <authorList>
            <consortium name="Pathogen Informatics"/>
            <person name="Doyle S."/>
        </authorList>
    </citation>
    <scope>NUCLEOTIDE SEQUENCE [LARGE SCALE GENOMIC DNA]</scope>
    <source>
        <strain evidence="10 11">NCTC12020</strain>
    </source>
</reference>
<keyword evidence="2 8" id="KW-0963">Cytoplasm</keyword>
<gene>
    <name evidence="8 10" type="primary">tilS</name>
    <name evidence="10" type="ORF">NCTC12020_00899</name>
</gene>
<dbReference type="Gene3D" id="3.40.50.620">
    <property type="entry name" value="HUPs"/>
    <property type="match status" value="1"/>
</dbReference>
<dbReference type="GO" id="GO:0006400">
    <property type="term" value="P:tRNA modification"/>
    <property type="evidence" value="ECO:0007669"/>
    <property type="project" value="UniProtKB-UniRule"/>
</dbReference>
<keyword evidence="5 8" id="KW-0547">Nucleotide-binding</keyword>
<dbReference type="Pfam" id="PF01171">
    <property type="entry name" value="ATP_bind_3"/>
    <property type="match status" value="1"/>
</dbReference>
<keyword evidence="3 8" id="KW-0436">Ligase</keyword>
<evidence type="ECO:0000313" key="11">
    <source>
        <dbReference type="Proteomes" id="UP000255367"/>
    </source>
</evidence>
<dbReference type="SUPFAM" id="SSF52402">
    <property type="entry name" value="Adenine nucleotide alpha hydrolases-like"/>
    <property type="match status" value="1"/>
</dbReference>
<dbReference type="SMART" id="SM00977">
    <property type="entry name" value="TilS_C"/>
    <property type="match status" value="1"/>
</dbReference>
<dbReference type="RefSeq" id="WP_115310108.1">
    <property type="nucleotide sequence ID" value="NZ_UHIO01000001.1"/>
</dbReference>
<comment type="similarity">
    <text evidence="8">Belongs to the tRNA(Ile)-lysidine synthase family.</text>
</comment>
<evidence type="ECO:0000313" key="10">
    <source>
        <dbReference type="EMBL" id="SUP42580.1"/>
    </source>
</evidence>
<dbReference type="InterPro" id="IPR014729">
    <property type="entry name" value="Rossmann-like_a/b/a_fold"/>
</dbReference>
<dbReference type="CDD" id="cd01992">
    <property type="entry name" value="TilS_N"/>
    <property type="match status" value="1"/>
</dbReference>
<keyword evidence="6 8" id="KW-0067">ATP-binding</keyword>
<proteinExistence type="inferred from homology"/>
<dbReference type="Proteomes" id="UP000255367">
    <property type="component" value="Unassembled WGS sequence"/>
</dbReference>
<dbReference type="GO" id="GO:0005737">
    <property type="term" value="C:cytoplasm"/>
    <property type="evidence" value="ECO:0007669"/>
    <property type="project" value="UniProtKB-SubCell"/>
</dbReference>
<dbReference type="GO" id="GO:0032267">
    <property type="term" value="F:tRNA(Ile)-lysidine synthase activity"/>
    <property type="evidence" value="ECO:0007669"/>
    <property type="project" value="UniProtKB-EC"/>
</dbReference>
<evidence type="ECO:0000256" key="4">
    <source>
        <dbReference type="ARBA" id="ARBA00022694"/>
    </source>
</evidence>
<feature type="domain" description="Lysidine-tRNA(Ile) synthetase C-terminal" evidence="9">
    <location>
        <begin position="387"/>
        <end position="452"/>
    </location>
</feature>
<dbReference type="HAMAP" id="MF_01161">
    <property type="entry name" value="tRNA_Ile_lys_synt"/>
    <property type="match status" value="1"/>
</dbReference>
<dbReference type="InterPro" id="IPR012795">
    <property type="entry name" value="tRNA_Ile_lys_synt_N"/>
</dbReference>
<evidence type="ECO:0000256" key="8">
    <source>
        <dbReference type="HAMAP-Rule" id="MF_01161"/>
    </source>
</evidence>
<evidence type="ECO:0000256" key="2">
    <source>
        <dbReference type="ARBA" id="ARBA00022490"/>
    </source>
</evidence>
<name>A0A380NKD4_9FIRM</name>
<dbReference type="NCBIfam" id="TIGR02433">
    <property type="entry name" value="lysidine_TilS_C"/>
    <property type="match status" value="1"/>
</dbReference>
<dbReference type="OrthoDB" id="9807403at2"/>
<sequence length="468" mass="53055">MSVPDTVNETCIRDFEASVNNYEVMHGSVPSGSAVLIACSGGPDSIALLHWLVTCKGLGTMTNLKLGVACVDHSLRPESKAELAMVKIYAEQYQLPFYELTIDAAQLAKERRQSIETVSRNERYDFFRRLLRTEGYQYIATAHHQDDQGETILAHLLRGAGTNGLRGMQCIEGDLWRPFLGVTKTAILGYVKALGLTFAHDKTNDEPLYLRNRLRLEVIPLLKQYNPNIVATLARLGENMAIDEAYLQQQLEILWPSLCMNLDSRTPAITLQRQAVADLPRALFYRLWQRVFSIFNSETTFSQKQVNELYEVVQGKKPKQFIRSNVKVAAQYDIIQVGRLNTTDKGHPVYRLVGLRCVTWLGPTVAPPPLKADETVLIPQTMAKQGPYLRHRKAGDRIVLRRKDGRIWGHKKLKDWLIDQKIPQADRDALWFLCGDTTVLALGMPKSITIIWDEQATTYWACSIKEEN</sequence>
<dbReference type="EC" id="6.3.4.19" evidence="8"/>